<comment type="caution">
    <text evidence="2">The sequence shown here is derived from an EMBL/GenBank/DDBJ whole genome shotgun (WGS) entry which is preliminary data.</text>
</comment>
<dbReference type="Proteomes" id="UP000780875">
    <property type="component" value="Unassembled WGS sequence"/>
</dbReference>
<name>A0ABS7UJH5_9ACTN</name>
<evidence type="ECO:0000256" key="1">
    <source>
        <dbReference type="SAM" id="SignalP"/>
    </source>
</evidence>
<feature type="signal peptide" evidence="1">
    <location>
        <begin position="1"/>
        <end position="25"/>
    </location>
</feature>
<evidence type="ECO:0000313" key="3">
    <source>
        <dbReference type="Proteomes" id="UP000780875"/>
    </source>
</evidence>
<keyword evidence="1" id="KW-0732">Signal</keyword>
<keyword evidence="3" id="KW-1185">Reference proteome</keyword>
<protein>
    <recommendedName>
        <fullName evidence="4">FlgD Ig-like domain-containing protein</fullName>
    </recommendedName>
</protein>
<proteinExistence type="predicted"/>
<reference evidence="2 3" key="1">
    <citation type="submission" date="2021-09" db="EMBL/GenBank/DDBJ databases">
        <title>Whole genome sequence of Nocardioides sp. GBK3QG-3.</title>
        <authorList>
            <person name="Tuo L."/>
        </authorList>
    </citation>
    <scope>NUCLEOTIDE SEQUENCE [LARGE SCALE GENOMIC DNA]</scope>
    <source>
        <strain evidence="2 3">GBK3QG-3</strain>
    </source>
</reference>
<sequence>MHVRSVLLAAAVALAGLAVVPAAHADDTDLSAIPAPTVTWPDQTNIGGDNPPYVIHVEDTDDPAAADTQLGVGTDGLSRWIDSHGDTTLTLNTDYDGPLHIYRCAGWSSECVDTGVASPPVSIHGAFNLDLDVPDHLLGGSDDVLGVVVRGAPAGAYRFDWWIEESPSVGGSQIPVELTGEPATGSVSADVADLPEGTYHLIGRLRKHYDGYGDAFSLETRVQFQIDRTAPSVPDVVLSTDVIYPERDGYLDTTRLTARSSENHLHFEVLDRSGAVVYRSTEGFAKLFRSWRGVADDGTALEPGKYAVRLVVVDKAGNVATGRVATVAIREGRMVTRTKTFSVSAAGSMIDQSVGACSELRRPGSRGWQGSLGYATNVTCNRSTRQSIALSVHRMRLPAAVSYTKLALGAYGGAASSVPTSRLRLELFDPERGPQGAWANHGLGWHWLHSGRATHYLYGRHANLVYWRAYTGAGASYDIRTFSIRLTYQAIKV</sequence>
<gene>
    <name evidence="2" type="ORF">K8U61_22935</name>
</gene>
<organism evidence="2 3">
    <name type="scientific">Nocardioides mangrovi</name>
    <dbReference type="NCBI Taxonomy" id="2874580"/>
    <lineage>
        <taxon>Bacteria</taxon>
        <taxon>Bacillati</taxon>
        <taxon>Actinomycetota</taxon>
        <taxon>Actinomycetes</taxon>
        <taxon>Propionibacteriales</taxon>
        <taxon>Nocardioidaceae</taxon>
        <taxon>Nocardioides</taxon>
    </lineage>
</organism>
<dbReference type="EMBL" id="JAIQZJ010000021">
    <property type="protein sequence ID" value="MBZ5741037.1"/>
    <property type="molecule type" value="Genomic_DNA"/>
</dbReference>
<dbReference type="RefSeq" id="WP_224125338.1">
    <property type="nucleotide sequence ID" value="NZ_JAIQZJ010000021.1"/>
</dbReference>
<evidence type="ECO:0000313" key="2">
    <source>
        <dbReference type="EMBL" id="MBZ5741037.1"/>
    </source>
</evidence>
<evidence type="ECO:0008006" key="4">
    <source>
        <dbReference type="Google" id="ProtNLM"/>
    </source>
</evidence>
<feature type="chain" id="PRO_5045247093" description="FlgD Ig-like domain-containing protein" evidence="1">
    <location>
        <begin position="26"/>
        <end position="493"/>
    </location>
</feature>
<accession>A0ABS7UJH5</accession>